<name>A0ABN0XNG9_9ACTN</name>
<dbReference type="Proteomes" id="UP001501822">
    <property type="component" value="Unassembled WGS sequence"/>
</dbReference>
<evidence type="ECO:0000313" key="3">
    <source>
        <dbReference type="Proteomes" id="UP001501822"/>
    </source>
</evidence>
<proteinExistence type="predicted"/>
<keyword evidence="3" id="KW-1185">Reference proteome</keyword>
<feature type="signal peptide" evidence="1">
    <location>
        <begin position="1"/>
        <end position="24"/>
    </location>
</feature>
<organism evidence="2 3">
    <name type="scientific">Actinoallomurus spadix</name>
    <dbReference type="NCBI Taxonomy" id="79912"/>
    <lineage>
        <taxon>Bacteria</taxon>
        <taxon>Bacillati</taxon>
        <taxon>Actinomycetota</taxon>
        <taxon>Actinomycetes</taxon>
        <taxon>Streptosporangiales</taxon>
        <taxon>Thermomonosporaceae</taxon>
        <taxon>Actinoallomurus</taxon>
    </lineage>
</organism>
<dbReference type="RefSeq" id="WP_252799490.1">
    <property type="nucleotide sequence ID" value="NZ_BAAABM010000066.1"/>
</dbReference>
<evidence type="ECO:0000256" key="1">
    <source>
        <dbReference type="SAM" id="SignalP"/>
    </source>
</evidence>
<gene>
    <name evidence="2" type="ORF">GCM10010151_68380</name>
</gene>
<comment type="caution">
    <text evidence="2">The sequence shown here is derived from an EMBL/GenBank/DDBJ whole genome shotgun (WGS) entry which is preliminary data.</text>
</comment>
<accession>A0ABN0XNG9</accession>
<feature type="chain" id="PRO_5046888218" evidence="1">
    <location>
        <begin position="25"/>
        <end position="345"/>
    </location>
</feature>
<reference evidence="2 3" key="1">
    <citation type="journal article" date="2019" name="Int. J. Syst. Evol. Microbiol.">
        <title>The Global Catalogue of Microorganisms (GCM) 10K type strain sequencing project: providing services to taxonomists for standard genome sequencing and annotation.</title>
        <authorList>
            <consortium name="The Broad Institute Genomics Platform"/>
            <consortium name="The Broad Institute Genome Sequencing Center for Infectious Disease"/>
            <person name="Wu L."/>
            <person name="Ma J."/>
        </authorList>
    </citation>
    <scope>NUCLEOTIDE SEQUENCE [LARGE SCALE GENOMIC DNA]</scope>
    <source>
        <strain evidence="2 3">JCM 3146</strain>
    </source>
</reference>
<protein>
    <submittedName>
        <fullName evidence="2">Uncharacterized protein</fullName>
    </submittedName>
</protein>
<evidence type="ECO:0000313" key="2">
    <source>
        <dbReference type="EMBL" id="GAA0368775.1"/>
    </source>
</evidence>
<sequence length="345" mass="36411">MRRFIAVAGTATALTAVFASSAAAATGWRITATHANAALRAVATVSAKDAWAVGGETVSGKNRALVRHWNGKTWKKVAVPAALKGIYLDHVAASSGTNVWVTGTDGRDKAYSLRWDGKKWHTGPTHTTYEPGGDAVAAIGKKDVWLLGRGTNDLAAGHARHFDGKHWKTVSVPGSVSDVSAVSSRDIWAIGLVRGKNGYEAAVTHWNGKTWRRVSTGTEDVMYDSVRALGAKNVWVSGSMGGKVLHWNGKKWAALSPGHGVGLVGALASDGAKGLWAVADGTRLLRYHAGHWSVSVLPQRAGHTTRIEALAQVKGTTSVWGVGVLTVAKGDDDVEQADVTVKYGR</sequence>
<dbReference type="EMBL" id="BAAABM010000066">
    <property type="protein sequence ID" value="GAA0368775.1"/>
    <property type="molecule type" value="Genomic_DNA"/>
</dbReference>
<keyword evidence="1" id="KW-0732">Signal</keyword>
<dbReference type="SUPFAM" id="SSF89372">
    <property type="entry name" value="Fucose-specific lectin"/>
    <property type="match status" value="1"/>
</dbReference>